<keyword evidence="7" id="KW-0406">Ion transport</keyword>
<evidence type="ECO:0000256" key="8">
    <source>
        <dbReference type="ARBA" id="ARBA00023136"/>
    </source>
</evidence>
<evidence type="ECO:0000259" key="11">
    <source>
        <dbReference type="Pfam" id="PF02705"/>
    </source>
</evidence>
<evidence type="ECO:0008006" key="14">
    <source>
        <dbReference type="Google" id="ProtNLM"/>
    </source>
</evidence>
<feature type="transmembrane region" description="Helical" evidence="10">
    <location>
        <begin position="501"/>
        <end position="519"/>
    </location>
</feature>
<organism evidence="13">
    <name type="scientific">Zooxanthella nutricula</name>
    <dbReference type="NCBI Taxonomy" id="1333877"/>
    <lineage>
        <taxon>Eukaryota</taxon>
        <taxon>Sar</taxon>
        <taxon>Alveolata</taxon>
        <taxon>Dinophyceae</taxon>
        <taxon>Peridiniales</taxon>
        <taxon>Peridiniales incertae sedis</taxon>
        <taxon>Zooxanthella</taxon>
    </lineage>
</organism>
<keyword evidence="5" id="KW-0630">Potassium</keyword>
<reference evidence="13" key="1">
    <citation type="submission" date="2021-01" db="EMBL/GenBank/DDBJ databases">
        <authorList>
            <person name="Corre E."/>
            <person name="Pelletier E."/>
            <person name="Niang G."/>
            <person name="Scheremetjew M."/>
            <person name="Finn R."/>
            <person name="Kale V."/>
            <person name="Holt S."/>
            <person name="Cochrane G."/>
            <person name="Meng A."/>
            <person name="Brown T."/>
            <person name="Cohen L."/>
        </authorList>
    </citation>
    <scope>NUCLEOTIDE SEQUENCE</scope>
    <source>
        <strain evidence="13">RCC3387</strain>
    </source>
</reference>
<keyword evidence="8 10" id="KW-0472">Membrane</keyword>
<dbReference type="GO" id="GO:0015079">
    <property type="term" value="F:potassium ion transmembrane transporter activity"/>
    <property type="evidence" value="ECO:0007669"/>
    <property type="project" value="InterPro"/>
</dbReference>
<feature type="transmembrane region" description="Helical" evidence="10">
    <location>
        <begin position="243"/>
        <end position="271"/>
    </location>
</feature>
<evidence type="ECO:0000256" key="1">
    <source>
        <dbReference type="ARBA" id="ARBA00004141"/>
    </source>
</evidence>
<feature type="transmembrane region" description="Helical" evidence="10">
    <location>
        <begin position="381"/>
        <end position="401"/>
    </location>
</feature>
<feature type="transmembrane region" description="Helical" evidence="10">
    <location>
        <begin position="119"/>
        <end position="140"/>
    </location>
</feature>
<sequence length="660" mass="70710">MIFWALTFVVGFKYVCIVMSVSHHGEGGTFAMTSKILESSEQDGKPVGKTMRAAVTFLGMLGLALLAGDGCITPPVSVLGALNGIPLAISADAQVAIAVVVLLFVFLVQRRGSDFIGRIAGPVMIVWFAAIAALGIYNLFQHPGAAKLVAHGLNPSCLVSFWTQGRYRGADAWRSLAGVVLSVTGAEALYADLGHFGRGPISAAWFGLVYPCLVVQYMGQAASLCVNGRGVNNPFFQAVPREMLWPMTILAVFAAVIASQAMISGLFSLLAQAQAFKLVPRILVLHTNPDQQGQVYIPEANWALCIACLAMTIGFKSSDSLAGAYGITVTSTFLISSILLWTVMRRVWGWRMLPALLLTVPIAVVDAALWSANVLKIVDSGWVPVVISVCLCFLMHTYQWGRGREESVMARQLEAETSELQRQGAPVALATVATLPGLQAALDHSLLARTGKAAVFLTPYEWRVPRTLGALASLLGSLPQTIVLLSVSFEAVPFISDEHRAAFTALSSGVYSVVLYFGYAEPLVAGTRAVHKALARLAREHCDEHPGLRSLTTLDQENERPRRTSCGTATSPMASREAGASAAELGAGGRGAAASGTDLHGSTFVVSKVHYACFPDAKHGWWNRVRVAVYRFLVTNARSSIRFLGLEGEETVEISVVRFV</sequence>
<evidence type="ECO:0000256" key="4">
    <source>
        <dbReference type="ARBA" id="ARBA00022692"/>
    </source>
</evidence>
<evidence type="ECO:0000256" key="3">
    <source>
        <dbReference type="ARBA" id="ARBA00022538"/>
    </source>
</evidence>
<evidence type="ECO:0000256" key="5">
    <source>
        <dbReference type="ARBA" id="ARBA00022958"/>
    </source>
</evidence>
<feature type="transmembrane region" description="Helical" evidence="10">
    <location>
        <begin position="468"/>
        <end position="489"/>
    </location>
</feature>
<evidence type="ECO:0000256" key="7">
    <source>
        <dbReference type="ARBA" id="ARBA00023065"/>
    </source>
</evidence>
<evidence type="ECO:0000259" key="12">
    <source>
        <dbReference type="Pfam" id="PF22776"/>
    </source>
</evidence>
<dbReference type="InterPro" id="IPR053951">
    <property type="entry name" value="K_trans_N"/>
</dbReference>
<feature type="domain" description="K+ potassium transporter C-terminal" evidence="12">
    <location>
        <begin position="453"/>
        <end position="654"/>
    </location>
</feature>
<evidence type="ECO:0000256" key="6">
    <source>
        <dbReference type="ARBA" id="ARBA00022989"/>
    </source>
</evidence>
<dbReference type="EMBL" id="HBGW01056806">
    <property type="protein sequence ID" value="CAD9595646.1"/>
    <property type="molecule type" value="Transcribed_RNA"/>
</dbReference>
<dbReference type="AlphaFoldDB" id="A0A7S2PEY9"/>
<proteinExistence type="predicted"/>
<dbReference type="InterPro" id="IPR053952">
    <property type="entry name" value="K_trans_C"/>
</dbReference>
<keyword evidence="2" id="KW-0813">Transport</keyword>
<dbReference type="PANTHER" id="PTHR30540">
    <property type="entry name" value="OSMOTIC STRESS POTASSIUM TRANSPORTER"/>
    <property type="match status" value="1"/>
</dbReference>
<comment type="subcellular location">
    <subcellularLocation>
        <location evidence="1">Membrane</location>
        <topology evidence="1">Multi-pass membrane protein</topology>
    </subcellularLocation>
</comment>
<dbReference type="Pfam" id="PF22776">
    <property type="entry name" value="K_trans_C"/>
    <property type="match status" value="1"/>
</dbReference>
<feature type="transmembrane region" description="Helical" evidence="10">
    <location>
        <begin position="355"/>
        <end position="375"/>
    </location>
</feature>
<accession>A0A7S2PEY9</accession>
<protein>
    <recommendedName>
        <fullName evidence="14">Potassium transporter</fullName>
    </recommendedName>
</protein>
<keyword evidence="4 10" id="KW-0812">Transmembrane</keyword>
<feature type="transmembrane region" description="Helical" evidence="10">
    <location>
        <begin position="50"/>
        <end position="67"/>
    </location>
</feature>
<dbReference type="Pfam" id="PF02705">
    <property type="entry name" value="K_trans"/>
    <property type="match status" value="1"/>
</dbReference>
<name>A0A7S2PEY9_9DINO</name>
<evidence type="ECO:0000256" key="10">
    <source>
        <dbReference type="SAM" id="Phobius"/>
    </source>
</evidence>
<keyword evidence="3" id="KW-0633">Potassium transport</keyword>
<feature type="transmembrane region" description="Helical" evidence="10">
    <location>
        <begin position="203"/>
        <end position="223"/>
    </location>
</feature>
<gene>
    <name evidence="13" type="ORF">BRAN1462_LOCUS36097</name>
</gene>
<evidence type="ECO:0000256" key="9">
    <source>
        <dbReference type="SAM" id="MobiDB-lite"/>
    </source>
</evidence>
<dbReference type="InterPro" id="IPR003855">
    <property type="entry name" value="K+_transporter"/>
</dbReference>
<feature type="region of interest" description="Disordered" evidence="9">
    <location>
        <begin position="548"/>
        <end position="580"/>
    </location>
</feature>
<keyword evidence="6 10" id="KW-1133">Transmembrane helix</keyword>
<feature type="transmembrane region" description="Helical" evidence="10">
    <location>
        <begin position="87"/>
        <end position="107"/>
    </location>
</feature>
<feature type="transmembrane region" description="Helical" evidence="10">
    <location>
        <begin position="321"/>
        <end position="343"/>
    </location>
</feature>
<dbReference type="PANTHER" id="PTHR30540:SF83">
    <property type="entry name" value="K+ POTASSIUM TRANSPORTER"/>
    <property type="match status" value="1"/>
</dbReference>
<dbReference type="GO" id="GO:0016020">
    <property type="term" value="C:membrane"/>
    <property type="evidence" value="ECO:0007669"/>
    <property type="project" value="UniProtKB-SubCell"/>
</dbReference>
<feature type="domain" description="K+ potassium transporter integral membrane" evidence="11">
    <location>
        <begin position="1"/>
        <end position="411"/>
    </location>
</feature>
<evidence type="ECO:0000256" key="2">
    <source>
        <dbReference type="ARBA" id="ARBA00022448"/>
    </source>
</evidence>
<evidence type="ECO:0000313" key="13">
    <source>
        <dbReference type="EMBL" id="CAD9595646.1"/>
    </source>
</evidence>